<gene>
    <name evidence="3" type="ORF">MVEN_01458400</name>
</gene>
<dbReference type="Pfam" id="PF00339">
    <property type="entry name" value="Arrestin_N"/>
    <property type="match status" value="1"/>
</dbReference>
<dbReference type="Proteomes" id="UP000620124">
    <property type="component" value="Unassembled WGS sequence"/>
</dbReference>
<dbReference type="InterPro" id="IPR014752">
    <property type="entry name" value="Arrestin-like_C"/>
</dbReference>
<evidence type="ECO:0000256" key="1">
    <source>
        <dbReference type="SAM" id="MobiDB-lite"/>
    </source>
</evidence>
<accession>A0A8H6XVA4</accession>
<dbReference type="AlphaFoldDB" id="A0A8H6XVA4"/>
<organism evidence="3 4">
    <name type="scientific">Mycena venus</name>
    <dbReference type="NCBI Taxonomy" id="2733690"/>
    <lineage>
        <taxon>Eukaryota</taxon>
        <taxon>Fungi</taxon>
        <taxon>Dikarya</taxon>
        <taxon>Basidiomycota</taxon>
        <taxon>Agaricomycotina</taxon>
        <taxon>Agaricomycetes</taxon>
        <taxon>Agaricomycetidae</taxon>
        <taxon>Agaricales</taxon>
        <taxon>Marasmiineae</taxon>
        <taxon>Mycenaceae</taxon>
        <taxon>Mycena</taxon>
    </lineage>
</organism>
<proteinExistence type="predicted"/>
<dbReference type="Gene3D" id="2.60.40.640">
    <property type="match status" value="1"/>
</dbReference>
<comment type="caution">
    <text evidence="3">The sequence shown here is derived from an EMBL/GenBank/DDBJ whole genome shotgun (WGS) entry which is preliminary data.</text>
</comment>
<sequence length="343" mass="38136">MLQTRISAMTPQLPVISLRLHKGPCVAGKIIEGHVDVNVAKAQKDHITQVSIKFQGAIVTKIQTGGGRTAVAIPLVSSLISSILSQGMPQANTNQTTVLTDNVPIVDSVLSLWMQGLEFPDTGSHVVSCPFQFQLPDNAPPSFDCKRKLHCGGIYYSLEVVAERSGHFRSPLRIYRRIQVVPAASQAQLLVRESMAQGWGGPWKTITREDKLRHRIWGDYSHARATLSIPDLPSFPYDTPIPFILYIVTETEPLRLSDLRLEKNGRTVFPAPPTRSSDVILLLHREVKIRVRGNGEIRHFKDTLDLQTRNFGVPGAETIREVVPKRHERGMGKSHPSSPKSEM</sequence>
<dbReference type="EMBL" id="JACAZI010000012">
    <property type="protein sequence ID" value="KAF7347046.1"/>
    <property type="molecule type" value="Genomic_DNA"/>
</dbReference>
<protein>
    <submittedName>
        <fullName evidence="3">Arrestin-N domain-containing protein</fullName>
    </submittedName>
</protein>
<feature type="region of interest" description="Disordered" evidence="1">
    <location>
        <begin position="323"/>
        <end position="343"/>
    </location>
</feature>
<dbReference type="InterPro" id="IPR011021">
    <property type="entry name" value="Arrestin-like_N"/>
</dbReference>
<dbReference type="OrthoDB" id="2909101at2759"/>
<evidence type="ECO:0000313" key="4">
    <source>
        <dbReference type="Proteomes" id="UP000620124"/>
    </source>
</evidence>
<feature type="domain" description="Arrestin-like N-terminal" evidence="2">
    <location>
        <begin position="27"/>
        <end position="169"/>
    </location>
</feature>
<evidence type="ECO:0000313" key="3">
    <source>
        <dbReference type="EMBL" id="KAF7347046.1"/>
    </source>
</evidence>
<reference evidence="3" key="1">
    <citation type="submission" date="2020-05" db="EMBL/GenBank/DDBJ databases">
        <title>Mycena genomes resolve the evolution of fungal bioluminescence.</title>
        <authorList>
            <person name="Tsai I.J."/>
        </authorList>
    </citation>
    <scope>NUCLEOTIDE SEQUENCE</scope>
    <source>
        <strain evidence="3">CCC161011</strain>
    </source>
</reference>
<keyword evidence="4" id="KW-1185">Reference proteome</keyword>
<name>A0A8H6XVA4_9AGAR</name>
<evidence type="ECO:0000259" key="2">
    <source>
        <dbReference type="Pfam" id="PF00339"/>
    </source>
</evidence>